<name>A0A915ISC3_ROMCU</name>
<evidence type="ECO:0000256" key="1">
    <source>
        <dbReference type="SAM" id="MobiDB-lite"/>
    </source>
</evidence>
<sequence>MDHLQLFAIDWVLDSIFSNHRDHNQNRNNHYDQHNNQRNPGRNDRPCRYRTPPINAAITTPSTKIVEKRQIGNIRLAIVT</sequence>
<proteinExistence type="predicted"/>
<keyword evidence="2" id="KW-1185">Reference proteome</keyword>
<protein>
    <submittedName>
        <fullName evidence="3">Uncharacterized protein</fullName>
    </submittedName>
</protein>
<dbReference type="Proteomes" id="UP000887565">
    <property type="component" value="Unplaced"/>
</dbReference>
<evidence type="ECO:0000313" key="3">
    <source>
        <dbReference type="WBParaSite" id="nRc.2.0.1.t16922-RA"/>
    </source>
</evidence>
<dbReference type="WBParaSite" id="nRc.2.0.1.t16922-RA">
    <property type="protein sequence ID" value="nRc.2.0.1.t16922-RA"/>
    <property type="gene ID" value="nRc.2.0.1.g16922"/>
</dbReference>
<evidence type="ECO:0000313" key="2">
    <source>
        <dbReference type="Proteomes" id="UP000887565"/>
    </source>
</evidence>
<feature type="region of interest" description="Disordered" evidence="1">
    <location>
        <begin position="20"/>
        <end position="47"/>
    </location>
</feature>
<reference evidence="3" key="1">
    <citation type="submission" date="2022-11" db="UniProtKB">
        <authorList>
            <consortium name="WormBaseParasite"/>
        </authorList>
    </citation>
    <scope>IDENTIFICATION</scope>
</reference>
<organism evidence="2 3">
    <name type="scientific">Romanomermis culicivorax</name>
    <name type="common">Nematode worm</name>
    <dbReference type="NCBI Taxonomy" id="13658"/>
    <lineage>
        <taxon>Eukaryota</taxon>
        <taxon>Metazoa</taxon>
        <taxon>Ecdysozoa</taxon>
        <taxon>Nematoda</taxon>
        <taxon>Enoplea</taxon>
        <taxon>Dorylaimia</taxon>
        <taxon>Mermithida</taxon>
        <taxon>Mermithoidea</taxon>
        <taxon>Mermithidae</taxon>
        <taxon>Romanomermis</taxon>
    </lineage>
</organism>
<dbReference type="AlphaFoldDB" id="A0A915ISC3"/>
<accession>A0A915ISC3</accession>